<keyword evidence="2" id="KW-1185">Reference proteome</keyword>
<gene>
    <name evidence="1" type="ORF">MILVUS5_LOCUS23864</name>
</gene>
<reference evidence="1" key="1">
    <citation type="submission" date="2023-10" db="EMBL/GenBank/DDBJ databases">
        <authorList>
            <person name="Rodriguez Cubillos JULIANA M."/>
            <person name="De Vega J."/>
        </authorList>
    </citation>
    <scope>NUCLEOTIDE SEQUENCE</scope>
</reference>
<name>A0ACB0KKL6_TRIPR</name>
<organism evidence="1 2">
    <name type="scientific">Trifolium pratense</name>
    <name type="common">Red clover</name>
    <dbReference type="NCBI Taxonomy" id="57577"/>
    <lineage>
        <taxon>Eukaryota</taxon>
        <taxon>Viridiplantae</taxon>
        <taxon>Streptophyta</taxon>
        <taxon>Embryophyta</taxon>
        <taxon>Tracheophyta</taxon>
        <taxon>Spermatophyta</taxon>
        <taxon>Magnoliopsida</taxon>
        <taxon>eudicotyledons</taxon>
        <taxon>Gunneridae</taxon>
        <taxon>Pentapetalae</taxon>
        <taxon>rosids</taxon>
        <taxon>fabids</taxon>
        <taxon>Fabales</taxon>
        <taxon>Fabaceae</taxon>
        <taxon>Papilionoideae</taxon>
        <taxon>50 kb inversion clade</taxon>
        <taxon>NPAAA clade</taxon>
        <taxon>Hologalegina</taxon>
        <taxon>IRL clade</taxon>
        <taxon>Trifolieae</taxon>
        <taxon>Trifolium</taxon>
    </lineage>
</organism>
<protein>
    <submittedName>
        <fullName evidence="1">Uncharacterized protein</fullName>
    </submittedName>
</protein>
<comment type="caution">
    <text evidence="1">The sequence shown here is derived from an EMBL/GenBank/DDBJ whole genome shotgun (WGS) entry which is preliminary data.</text>
</comment>
<sequence length="83" mass="9636">MLVFLTKVRRHVVSCLNGAKERQGLDRRVSLLQLQVCLRYLLKKETKLLICLTKKVNQKRLWLGRLIEIANQERSKSATSMIG</sequence>
<evidence type="ECO:0000313" key="1">
    <source>
        <dbReference type="EMBL" id="CAJ2657253.1"/>
    </source>
</evidence>
<dbReference type="EMBL" id="CASHSV030000311">
    <property type="protein sequence ID" value="CAJ2657253.1"/>
    <property type="molecule type" value="Genomic_DNA"/>
</dbReference>
<dbReference type="Proteomes" id="UP001177021">
    <property type="component" value="Unassembled WGS sequence"/>
</dbReference>
<accession>A0ACB0KKL6</accession>
<proteinExistence type="predicted"/>
<evidence type="ECO:0000313" key="2">
    <source>
        <dbReference type="Proteomes" id="UP001177021"/>
    </source>
</evidence>